<dbReference type="EMBL" id="PKGZ01000003">
    <property type="protein sequence ID" value="PKY91360.1"/>
    <property type="molecule type" value="Genomic_DNA"/>
</dbReference>
<evidence type="ECO:0000256" key="1">
    <source>
        <dbReference type="SAM" id="Phobius"/>
    </source>
</evidence>
<accession>A0A0X8F961</accession>
<dbReference type="Pfam" id="PF06177">
    <property type="entry name" value="QueT"/>
    <property type="match status" value="1"/>
</dbReference>
<dbReference type="PANTHER" id="PTHR40044">
    <property type="entry name" value="INTEGRAL MEMBRANE PROTEIN-RELATED"/>
    <property type="match status" value="1"/>
</dbReference>
<dbReference type="Proteomes" id="UP000234775">
    <property type="component" value="Unassembled WGS sequence"/>
</dbReference>
<dbReference type="PIRSF" id="PIRSF031501">
    <property type="entry name" value="QueT"/>
    <property type="match status" value="1"/>
</dbReference>
<feature type="transmembrane region" description="Helical" evidence="1">
    <location>
        <begin position="12"/>
        <end position="37"/>
    </location>
</feature>
<dbReference type="AlphaFoldDB" id="A0A0X8F961"/>
<evidence type="ECO:0000313" key="2">
    <source>
        <dbReference type="EMBL" id="PKY91360.1"/>
    </source>
</evidence>
<comment type="caution">
    <text evidence="2">The sequence shown here is derived from an EMBL/GenBank/DDBJ whole genome shotgun (WGS) entry which is preliminary data.</text>
</comment>
<feature type="transmembrane region" description="Helical" evidence="1">
    <location>
        <begin position="80"/>
        <end position="97"/>
    </location>
</feature>
<feature type="transmembrane region" description="Helical" evidence="1">
    <location>
        <begin position="148"/>
        <end position="172"/>
    </location>
</feature>
<evidence type="ECO:0000313" key="3">
    <source>
        <dbReference type="Proteomes" id="UP000234775"/>
    </source>
</evidence>
<keyword evidence="1" id="KW-0472">Membrane</keyword>
<dbReference type="RefSeq" id="WP_060777290.1">
    <property type="nucleotide sequence ID" value="NZ_CP014159.1"/>
</dbReference>
<dbReference type="KEGG" id="acg:AWM71_07150"/>
<dbReference type="InterPro" id="IPR010387">
    <property type="entry name" value="QueT"/>
</dbReference>
<sequence length="179" mass="19909">MNKSRCCENREAYGLALSGVIAALYIVLTLAFAPLSFGPLQFRLSEGLNFLALYNKRYVYAMTVGVFIVNYFAFGMWDMIVGSLGTYVFLSLGRYLAKKAAEAVEKMPRLAKWSLGIQYAVLLIIFSLSMFTIAGLIIFLGAEEAFWPLYWTLAASEAVAMGLGGLLVYPIARRFDFSK</sequence>
<keyword evidence="1" id="KW-1133">Transmembrane helix</keyword>
<reference evidence="2 3" key="1">
    <citation type="submission" date="2017-12" db="EMBL/GenBank/DDBJ databases">
        <title>Phylogenetic diversity of female urinary microbiome.</title>
        <authorList>
            <person name="Thomas-White K."/>
            <person name="Wolfe A.J."/>
        </authorList>
    </citation>
    <scope>NUCLEOTIDE SEQUENCE [LARGE SCALE GENOMIC DNA]</scope>
    <source>
        <strain evidence="2 3">UMB0844</strain>
    </source>
</reference>
<keyword evidence="1" id="KW-0812">Transmembrane</keyword>
<name>A0A0X8F961_9LACT</name>
<feature type="transmembrane region" description="Helical" evidence="1">
    <location>
        <begin position="117"/>
        <end position="142"/>
    </location>
</feature>
<protein>
    <submittedName>
        <fullName evidence="2">QueT transporter family protein</fullName>
    </submittedName>
</protein>
<proteinExistence type="predicted"/>
<keyword evidence="3" id="KW-1185">Reference proteome</keyword>
<dbReference type="PANTHER" id="PTHR40044:SF1">
    <property type="entry name" value="INTEGRAL MEMBRANE PROTEIN"/>
    <property type="match status" value="1"/>
</dbReference>
<gene>
    <name evidence="2" type="ORF">CYJ27_04605</name>
</gene>
<organism evidence="2 3">
    <name type="scientific">Aerococcus christensenii</name>
    <dbReference type="NCBI Taxonomy" id="87541"/>
    <lineage>
        <taxon>Bacteria</taxon>
        <taxon>Bacillati</taxon>
        <taxon>Bacillota</taxon>
        <taxon>Bacilli</taxon>
        <taxon>Lactobacillales</taxon>
        <taxon>Aerococcaceae</taxon>
        <taxon>Aerococcus</taxon>
    </lineage>
</organism>